<reference evidence="9" key="1">
    <citation type="submission" date="2018-04" db="EMBL/GenBank/DDBJ databases">
        <authorList>
            <person name="Go L.Y."/>
            <person name="Mitchell J.A."/>
        </authorList>
    </citation>
    <scope>NUCLEOTIDE SEQUENCE</scope>
    <source>
        <strain evidence="9">Henan</strain>
    </source>
</reference>
<evidence type="ECO:0000256" key="3">
    <source>
        <dbReference type="ARBA" id="ARBA00023157"/>
    </source>
</evidence>
<keyword evidence="2" id="KW-0758">Storage protein</keyword>
<keyword evidence="1 6" id="KW-0732">Signal</keyword>
<dbReference type="PANTHER" id="PTHR23345">
    <property type="entry name" value="VITELLOGENIN-RELATED"/>
    <property type="match status" value="1"/>
</dbReference>
<accession>A0A346JM06</accession>
<dbReference type="PANTHER" id="PTHR23345:SF15">
    <property type="entry name" value="VITELLOGENIN 1-RELATED"/>
    <property type="match status" value="1"/>
</dbReference>
<feature type="domain" description="VWFD" evidence="8">
    <location>
        <begin position="1372"/>
        <end position="1553"/>
    </location>
</feature>
<dbReference type="SMR" id="A0A346JM06"/>
<dbReference type="PROSITE" id="PS51233">
    <property type="entry name" value="VWFD"/>
    <property type="match status" value="1"/>
</dbReference>
<feature type="signal peptide" evidence="6">
    <location>
        <begin position="1"/>
        <end position="25"/>
    </location>
</feature>
<dbReference type="SMART" id="SM00638">
    <property type="entry name" value="LPD_N"/>
    <property type="match status" value="1"/>
</dbReference>
<evidence type="ECO:0000256" key="5">
    <source>
        <dbReference type="PROSITE-ProRule" id="PRU00557"/>
    </source>
</evidence>
<evidence type="ECO:0000259" key="7">
    <source>
        <dbReference type="PROSITE" id="PS51211"/>
    </source>
</evidence>
<feature type="domain" description="Vitellogenin" evidence="7">
    <location>
        <begin position="26"/>
        <end position="705"/>
    </location>
</feature>
<dbReference type="Pfam" id="PF00094">
    <property type="entry name" value="VWD"/>
    <property type="match status" value="1"/>
</dbReference>
<feature type="chain" id="PRO_5016855732" evidence="6">
    <location>
        <begin position="26"/>
        <end position="1557"/>
    </location>
</feature>
<dbReference type="InterPro" id="IPR001846">
    <property type="entry name" value="VWF_type-D"/>
</dbReference>
<dbReference type="GO" id="GO:0005319">
    <property type="term" value="F:lipid transporter activity"/>
    <property type="evidence" value="ECO:0007669"/>
    <property type="project" value="InterPro"/>
</dbReference>
<gene>
    <name evidence="9" type="primary">Vg-2</name>
</gene>
<dbReference type="Pfam" id="PF09172">
    <property type="entry name" value="Vit_open_b-sht"/>
    <property type="match status" value="1"/>
</dbReference>
<evidence type="ECO:0000313" key="9">
    <source>
        <dbReference type="EMBL" id="AXP34688.1"/>
    </source>
</evidence>
<dbReference type="InterPro" id="IPR015816">
    <property type="entry name" value="Vitellinogen_b-sht_N"/>
</dbReference>
<evidence type="ECO:0000256" key="1">
    <source>
        <dbReference type="ARBA" id="ARBA00022729"/>
    </source>
</evidence>
<dbReference type="InterPro" id="IPR001747">
    <property type="entry name" value="Vitellogenin_N"/>
</dbReference>
<sequence>MQASSRTATTMRIVGLLLFAAAAAGFEVGKEYVYKHKGTLNVVNPDHPQQSTGVAFRSKVLVQVKPDHTHFKILNFEADTYNVELLDLAKPEFNYKSNENLVGALEHPFAGKYHEGKLEEIEIGKNEPLWVRNVKKGILSLFQLDLVNGRHENPRSKEYHVKEDGLHGVCDTLYIVHEEDHDYMEVTKVKNLEKCEHKPYIFYGRVRGKPCVKCGAEKTYPYAESSQVYYELKGTPEHYVIQLAWAESDNQFKAFGEAKEHHIVLNRTLELEAEHDAPTSETTLPEDAVKEHSLVQEFATSEHLQNPEELKHVNPLIQQFGLAPVKDIFVQGLDKLARLEYTDEDVKEIDQKESGALHFLMLFQSLLTLSYDDINDVYRNHVVNAPEDIKDSMRHLFLDLLAATGLNPHVTFGIDLIKNNELSALDADRFYVKLHLNLKEVSPAMIKEIADSCKSEAVKSHREIWTSCKLAASAVASGVDCHRSHNETSEDTGTCAPELVSHLFNYTVTPADVHGEPEYETTVFLRAAGNLATRKALHYLERFICPTWHANEHQRMAALWALKQAAKYHKELARSIALPVFFNTTEPSEIRIAAFLVVVVTDPEMYLLRHIALEIIDEPSDQVVHFVVSAFHSLAESEYPCHREIAQRLRYVLPLWENIPKFNKPVNLASSHMQINSGYNEKYDFGGLTLVEMIRSHDSFLPRNCYLLMKDYVAGQSHDTLAISFESWGLDRLINGLVGPQPGSTKSLWDIFGRRRFPRDASAKERKEIEDALPVADREYDPVYARLSLSVFGKAVDSWDFDESILSAIKGDEAPEKTAQKLLGSSVNKKVFYMTQDMTFMAPTELGVPVFFDYKQAEFIYANRQQVEITHGDMAEINLNLKRHYLYEVRSNKFIGTALTFDKSSLGSGIDQRTVISWPLELKATLSLLEGKVKLHRPLGLPYNVGNHYAHPFTFKMPYDLGKNDVDPLIAFAQATKPLYHAEDLKEFDRSYFGELLGMNLNVKGHLIDHGLEDSLREFFHEMTWRERFYYLAYNPHWHPRNVKMYLLPAAEDATKAVDVDISYKFLESDDPRESHFPIHDGFPGDNEVPQTHVLNLDVHLRGDTKDRKAESEFRSSFSHDLFKHKMQFFYDRSQFSKDPHSALKICLDASAVFPKPDWPRMKNMATFYQGKHVDAKLDLHYGDTCESGSTITINGQYTHTDDDERQITNAAAGKPLRYSHARPNGLHRMYAKCQRDKAHGVLYNYWCLKFLRHSSRLAKLTADVEYKNYKPLLKCLLPSYGSELARTKLRGFFGAVRSHFHGENGKLHVVSQVPWWTRDEEPHTDIVIKSEDGHSHHHWNVPIFSHMLEPRVFSSLGYSNFGEYSKNYRHRHCDLQGLSVRTFDGSIVHLPETDCYKVVSRDCSPNKRFLLLARATNNPSFAKALKLFIDTTKIEILPVTDDSAPIVRVDGTKVDVTPERPYSHTVHDAELFEVRTENKWFELVSKSYGISLDFNGNMLFVQTAPFYRGKLCGLCGDYNLDRSTDLSGPDGHLYNNTLEFAKSYVVHSPDCHAPSA</sequence>
<dbReference type="SUPFAM" id="SSF48431">
    <property type="entry name" value="Lipovitellin-phosvitin complex, superhelical domain"/>
    <property type="match status" value="1"/>
</dbReference>
<evidence type="ECO:0000256" key="4">
    <source>
        <dbReference type="ARBA" id="ARBA00023180"/>
    </source>
</evidence>
<dbReference type="InterPro" id="IPR015255">
    <property type="entry name" value="Vitellinogen_open_b-sht"/>
</dbReference>
<dbReference type="InterPro" id="IPR011030">
    <property type="entry name" value="Lipovitellin_superhlx_dom"/>
</dbReference>
<dbReference type="SMART" id="SM01169">
    <property type="entry name" value="DUF1943"/>
    <property type="match status" value="1"/>
</dbReference>
<dbReference type="Pfam" id="PF01347">
    <property type="entry name" value="Vitellogenin_N"/>
    <property type="match status" value="1"/>
</dbReference>
<dbReference type="SUPFAM" id="SSF56968">
    <property type="entry name" value="Lipovitellin-phosvitin complex, beta-sheet shell regions"/>
    <property type="match status" value="2"/>
</dbReference>
<dbReference type="InterPro" id="IPR015819">
    <property type="entry name" value="Lipid_transp_b-sht_shell"/>
</dbReference>
<name>A0A346JM06_HAEFA</name>
<evidence type="ECO:0000256" key="6">
    <source>
        <dbReference type="SAM" id="SignalP"/>
    </source>
</evidence>
<dbReference type="Gene3D" id="1.25.10.20">
    <property type="entry name" value="Vitellinogen, superhelical"/>
    <property type="match status" value="1"/>
</dbReference>
<evidence type="ECO:0000259" key="8">
    <source>
        <dbReference type="PROSITE" id="PS51233"/>
    </source>
</evidence>
<keyword evidence="4" id="KW-0325">Glycoprotein</keyword>
<dbReference type="PROSITE" id="PS51211">
    <property type="entry name" value="VITELLOGENIN"/>
    <property type="match status" value="1"/>
</dbReference>
<evidence type="ECO:0000256" key="2">
    <source>
        <dbReference type="ARBA" id="ARBA00022761"/>
    </source>
</evidence>
<organism evidence="9">
    <name type="scientific">Haemaphysalis flava</name>
    <name type="common">Tick</name>
    <dbReference type="NCBI Taxonomy" id="181088"/>
    <lineage>
        <taxon>Eukaryota</taxon>
        <taxon>Metazoa</taxon>
        <taxon>Ecdysozoa</taxon>
        <taxon>Arthropoda</taxon>
        <taxon>Chelicerata</taxon>
        <taxon>Arachnida</taxon>
        <taxon>Acari</taxon>
        <taxon>Parasitiformes</taxon>
        <taxon>Ixodida</taxon>
        <taxon>Ixodoidea</taxon>
        <taxon>Ixodidae</taxon>
        <taxon>Haemaphysalinae</taxon>
        <taxon>Haemaphysalis</taxon>
    </lineage>
</organism>
<comment type="caution">
    <text evidence="5">Lacks conserved residue(s) required for the propagation of feature annotation.</text>
</comment>
<protein>
    <submittedName>
        <fullName evidence="9">Vitellogenin-2</fullName>
    </submittedName>
</protein>
<keyword evidence="3 5" id="KW-1015">Disulfide bond</keyword>
<dbReference type="GO" id="GO:0045735">
    <property type="term" value="F:nutrient reservoir activity"/>
    <property type="evidence" value="ECO:0007669"/>
    <property type="project" value="UniProtKB-KW"/>
</dbReference>
<dbReference type="InterPro" id="IPR050733">
    <property type="entry name" value="Vitellogenin/Apolipophorin"/>
</dbReference>
<dbReference type="SMART" id="SM00216">
    <property type="entry name" value="VWD"/>
    <property type="match status" value="1"/>
</dbReference>
<dbReference type="Gene3D" id="2.30.230.10">
    <property type="entry name" value="Lipovitellin, beta-sheet shell regions, chain A"/>
    <property type="match status" value="1"/>
</dbReference>
<feature type="disulfide bond" evidence="5">
    <location>
        <begin position="211"/>
        <end position="214"/>
    </location>
</feature>
<dbReference type="EMBL" id="MH178300">
    <property type="protein sequence ID" value="AXP34688.1"/>
    <property type="molecule type" value="mRNA"/>
</dbReference>
<proteinExistence type="evidence at transcript level"/>